<keyword evidence="13 14" id="KW-0472">Membrane</keyword>
<evidence type="ECO:0000256" key="11">
    <source>
        <dbReference type="ARBA" id="ARBA00022989"/>
    </source>
</evidence>
<dbReference type="PANTHER" id="PTHR45528">
    <property type="entry name" value="SENSOR HISTIDINE KINASE CPXA"/>
    <property type="match status" value="1"/>
</dbReference>
<feature type="transmembrane region" description="Helical" evidence="14">
    <location>
        <begin position="12"/>
        <end position="42"/>
    </location>
</feature>
<dbReference type="SUPFAM" id="SSF47384">
    <property type="entry name" value="Homodimeric domain of signal transducing histidine kinase"/>
    <property type="match status" value="1"/>
</dbReference>
<reference evidence="17 18" key="1">
    <citation type="submission" date="2023-03" db="EMBL/GenBank/DDBJ databases">
        <title>Bacillus Genome Sequencing.</title>
        <authorList>
            <person name="Dunlap C."/>
        </authorList>
    </citation>
    <scope>NUCLEOTIDE SEQUENCE [LARGE SCALE GENOMIC DNA]</scope>
    <source>
        <strain evidence="17 18">B-23453</strain>
    </source>
</reference>
<dbReference type="Gene3D" id="3.30.565.10">
    <property type="entry name" value="Histidine kinase-like ATPase, C-terminal domain"/>
    <property type="match status" value="1"/>
</dbReference>
<dbReference type="SUPFAM" id="SSF158472">
    <property type="entry name" value="HAMP domain-like"/>
    <property type="match status" value="1"/>
</dbReference>
<comment type="catalytic activity">
    <reaction evidence="1">
        <text>ATP + protein L-histidine = ADP + protein N-phospho-L-histidine.</text>
        <dbReference type="EC" id="2.7.13.3"/>
    </reaction>
</comment>
<dbReference type="InterPro" id="IPR036097">
    <property type="entry name" value="HisK_dim/P_sf"/>
</dbReference>
<feature type="domain" description="Histidine kinase" evidence="15">
    <location>
        <begin position="143"/>
        <end position="359"/>
    </location>
</feature>
<dbReference type="CDD" id="cd06225">
    <property type="entry name" value="HAMP"/>
    <property type="match status" value="1"/>
</dbReference>
<dbReference type="InterPro" id="IPR003661">
    <property type="entry name" value="HisK_dim/P_dom"/>
</dbReference>
<evidence type="ECO:0000256" key="12">
    <source>
        <dbReference type="ARBA" id="ARBA00023012"/>
    </source>
</evidence>
<dbReference type="Pfam" id="PF02518">
    <property type="entry name" value="HATPase_c"/>
    <property type="match status" value="1"/>
</dbReference>
<dbReference type="SMART" id="SM00304">
    <property type="entry name" value="HAMP"/>
    <property type="match status" value="1"/>
</dbReference>
<dbReference type="RefSeq" id="WP_066266445.1">
    <property type="nucleotide sequence ID" value="NZ_JARMAB010000023.1"/>
</dbReference>
<dbReference type="PROSITE" id="PS50109">
    <property type="entry name" value="HIS_KIN"/>
    <property type="match status" value="1"/>
</dbReference>
<evidence type="ECO:0000256" key="10">
    <source>
        <dbReference type="ARBA" id="ARBA00022840"/>
    </source>
</evidence>
<dbReference type="SUPFAM" id="SSF55874">
    <property type="entry name" value="ATPase domain of HSP90 chaperone/DNA topoisomerase II/histidine kinase"/>
    <property type="match status" value="1"/>
</dbReference>
<dbReference type="InterPro" id="IPR003594">
    <property type="entry name" value="HATPase_dom"/>
</dbReference>
<keyword evidence="12" id="KW-0902">Two-component regulatory system</keyword>
<comment type="subcellular location">
    <subcellularLocation>
        <location evidence="2">Cell membrane</location>
        <topology evidence="2">Multi-pass membrane protein</topology>
    </subcellularLocation>
</comment>
<dbReference type="Pfam" id="PF00512">
    <property type="entry name" value="HisKA"/>
    <property type="match status" value="1"/>
</dbReference>
<sequence>MIRRFRIKKISIKLLLSIGISYVFSILVLAVTSRFFMMYYYAHGKDLGILQYNLMSFAMVSISIITFILVFLLLIRKKIAYIRYISIRVKSIAAGDLGAAIRVKGKDELGQLSESINAMSLELKRKFENERTMERTKNDLITGVSHDLRTPLTSILGYIDLLKNGTKLTSEQFYEYTGIIESKAKKLEKLMNELFEYTRLSSPDIQLNLEPIDLRVLLEQMMGEYQPIFEQDGLQIHRKFLDEDFMVRMDTEKMVRVFDNLLGNIQKYSDKPSAVSVVLSKKDGKAQISVSNKTESFSAEDPSRLFERFYTGDKSRSGKNGTGLGLPIAKRIVELHQGHIHAAFKEGGLTLTIELPVDV</sequence>
<dbReference type="SMART" id="SM00387">
    <property type="entry name" value="HATPase_c"/>
    <property type="match status" value="1"/>
</dbReference>
<evidence type="ECO:0000313" key="17">
    <source>
        <dbReference type="EMBL" id="MED1204497.1"/>
    </source>
</evidence>
<name>A0ABU6MMR9_9BACI</name>
<organism evidence="17 18">
    <name type="scientific">Heyndrickxia acidicola</name>
    <dbReference type="NCBI Taxonomy" id="209389"/>
    <lineage>
        <taxon>Bacteria</taxon>
        <taxon>Bacillati</taxon>
        <taxon>Bacillota</taxon>
        <taxon>Bacilli</taxon>
        <taxon>Bacillales</taxon>
        <taxon>Bacillaceae</taxon>
        <taxon>Heyndrickxia</taxon>
    </lineage>
</organism>
<dbReference type="EC" id="2.7.13.3" evidence="3"/>
<dbReference type="SMART" id="SM00388">
    <property type="entry name" value="HisKA"/>
    <property type="match status" value="1"/>
</dbReference>
<dbReference type="EMBL" id="JARMAB010000023">
    <property type="protein sequence ID" value="MED1204497.1"/>
    <property type="molecule type" value="Genomic_DNA"/>
</dbReference>
<evidence type="ECO:0000256" key="13">
    <source>
        <dbReference type="ARBA" id="ARBA00023136"/>
    </source>
</evidence>
<dbReference type="Pfam" id="PF00672">
    <property type="entry name" value="HAMP"/>
    <property type="match status" value="1"/>
</dbReference>
<dbReference type="PRINTS" id="PR00344">
    <property type="entry name" value="BCTRLSENSOR"/>
</dbReference>
<dbReference type="CDD" id="cd00082">
    <property type="entry name" value="HisKA"/>
    <property type="match status" value="1"/>
</dbReference>
<dbReference type="Proteomes" id="UP001341444">
    <property type="component" value="Unassembled WGS sequence"/>
</dbReference>
<feature type="domain" description="HAMP" evidence="16">
    <location>
        <begin position="76"/>
        <end position="128"/>
    </location>
</feature>
<dbReference type="Gene3D" id="6.10.340.10">
    <property type="match status" value="1"/>
</dbReference>
<evidence type="ECO:0000259" key="15">
    <source>
        <dbReference type="PROSITE" id="PS50109"/>
    </source>
</evidence>
<keyword evidence="10" id="KW-0067">ATP-binding</keyword>
<dbReference type="Gene3D" id="1.10.287.130">
    <property type="match status" value="1"/>
</dbReference>
<dbReference type="GO" id="GO:0016301">
    <property type="term" value="F:kinase activity"/>
    <property type="evidence" value="ECO:0007669"/>
    <property type="project" value="UniProtKB-KW"/>
</dbReference>
<evidence type="ECO:0000256" key="7">
    <source>
        <dbReference type="ARBA" id="ARBA00022692"/>
    </source>
</evidence>
<dbReference type="PROSITE" id="PS50885">
    <property type="entry name" value="HAMP"/>
    <property type="match status" value="1"/>
</dbReference>
<evidence type="ECO:0000256" key="2">
    <source>
        <dbReference type="ARBA" id="ARBA00004651"/>
    </source>
</evidence>
<dbReference type="InterPro" id="IPR003660">
    <property type="entry name" value="HAMP_dom"/>
</dbReference>
<keyword evidence="5" id="KW-0597">Phosphoprotein</keyword>
<evidence type="ECO:0000256" key="6">
    <source>
        <dbReference type="ARBA" id="ARBA00022679"/>
    </source>
</evidence>
<keyword evidence="11 14" id="KW-1133">Transmembrane helix</keyword>
<dbReference type="InterPro" id="IPR005467">
    <property type="entry name" value="His_kinase_dom"/>
</dbReference>
<dbReference type="InterPro" id="IPR036890">
    <property type="entry name" value="HATPase_C_sf"/>
</dbReference>
<keyword evidence="4" id="KW-1003">Cell membrane</keyword>
<dbReference type="InterPro" id="IPR004358">
    <property type="entry name" value="Sig_transdc_His_kin-like_C"/>
</dbReference>
<keyword evidence="18" id="KW-1185">Reference proteome</keyword>
<evidence type="ECO:0000256" key="14">
    <source>
        <dbReference type="SAM" id="Phobius"/>
    </source>
</evidence>
<keyword evidence="9 17" id="KW-0418">Kinase</keyword>
<keyword evidence="6" id="KW-0808">Transferase</keyword>
<evidence type="ECO:0000256" key="3">
    <source>
        <dbReference type="ARBA" id="ARBA00012438"/>
    </source>
</evidence>
<keyword evidence="7 14" id="KW-0812">Transmembrane</keyword>
<accession>A0ABU6MMR9</accession>
<evidence type="ECO:0000256" key="1">
    <source>
        <dbReference type="ARBA" id="ARBA00000085"/>
    </source>
</evidence>
<evidence type="ECO:0000259" key="16">
    <source>
        <dbReference type="PROSITE" id="PS50885"/>
    </source>
</evidence>
<keyword evidence="8" id="KW-0547">Nucleotide-binding</keyword>
<evidence type="ECO:0000313" key="18">
    <source>
        <dbReference type="Proteomes" id="UP001341444"/>
    </source>
</evidence>
<protein>
    <recommendedName>
        <fullName evidence="3">histidine kinase</fullName>
        <ecNumber evidence="3">2.7.13.3</ecNumber>
    </recommendedName>
</protein>
<evidence type="ECO:0000256" key="9">
    <source>
        <dbReference type="ARBA" id="ARBA00022777"/>
    </source>
</evidence>
<evidence type="ECO:0000256" key="4">
    <source>
        <dbReference type="ARBA" id="ARBA00022475"/>
    </source>
</evidence>
<evidence type="ECO:0000256" key="5">
    <source>
        <dbReference type="ARBA" id="ARBA00022553"/>
    </source>
</evidence>
<proteinExistence type="predicted"/>
<gene>
    <name evidence="17" type="ORF">P4T90_15720</name>
</gene>
<evidence type="ECO:0000256" key="8">
    <source>
        <dbReference type="ARBA" id="ARBA00022741"/>
    </source>
</evidence>
<feature type="transmembrane region" description="Helical" evidence="14">
    <location>
        <begin position="54"/>
        <end position="75"/>
    </location>
</feature>
<dbReference type="PANTHER" id="PTHR45528:SF8">
    <property type="entry name" value="HISTIDINE KINASE"/>
    <property type="match status" value="1"/>
</dbReference>
<comment type="caution">
    <text evidence="17">The sequence shown here is derived from an EMBL/GenBank/DDBJ whole genome shotgun (WGS) entry which is preliminary data.</text>
</comment>
<dbReference type="InterPro" id="IPR050398">
    <property type="entry name" value="HssS/ArlS-like"/>
</dbReference>